<keyword evidence="3" id="KW-1185">Reference proteome</keyword>
<evidence type="ECO:0000313" key="3">
    <source>
        <dbReference type="Proteomes" id="UP000198816"/>
    </source>
</evidence>
<feature type="non-terminal residue" evidence="2">
    <location>
        <position position="1"/>
    </location>
</feature>
<evidence type="ECO:0000256" key="1">
    <source>
        <dbReference type="SAM" id="MobiDB-lite"/>
    </source>
</evidence>
<protein>
    <submittedName>
        <fullName evidence="2">Uncharacterized protein</fullName>
    </submittedName>
</protein>
<evidence type="ECO:0000313" key="2">
    <source>
        <dbReference type="EMBL" id="SDX72980.1"/>
    </source>
</evidence>
<name>A0A1H3E2X3_THIRO</name>
<dbReference type="AlphaFoldDB" id="A0A1H3E2X3"/>
<dbReference type="EMBL" id="FNNZ01000081">
    <property type="protein sequence ID" value="SDX72980.1"/>
    <property type="molecule type" value="Genomic_DNA"/>
</dbReference>
<organism evidence="2 3">
    <name type="scientific">Thiocapsa roseopersicina</name>
    <dbReference type="NCBI Taxonomy" id="1058"/>
    <lineage>
        <taxon>Bacteria</taxon>
        <taxon>Pseudomonadati</taxon>
        <taxon>Pseudomonadota</taxon>
        <taxon>Gammaproteobacteria</taxon>
        <taxon>Chromatiales</taxon>
        <taxon>Chromatiaceae</taxon>
        <taxon>Thiocapsa</taxon>
    </lineage>
</organism>
<proteinExistence type="predicted"/>
<dbReference type="Proteomes" id="UP000198816">
    <property type="component" value="Unassembled WGS sequence"/>
</dbReference>
<reference evidence="3" key="1">
    <citation type="submission" date="2016-10" db="EMBL/GenBank/DDBJ databases">
        <authorList>
            <person name="Varghese N."/>
            <person name="Submissions S."/>
        </authorList>
    </citation>
    <scope>NUCLEOTIDE SEQUENCE [LARGE SCALE GENOMIC DNA]</scope>
    <source>
        <strain evidence="3">DSM 217</strain>
    </source>
</reference>
<gene>
    <name evidence="2" type="ORF">SAMN05421783_1812</name>
</gene>
<accession>A0A1H3E2X3</accession>
<feature type="region of interest" description="Disordered" evidence="1">
    <location>
        <begin position="1"/>
        <end position="27"/>
    </location>
</feature>
<sequence length="27" mass="3131">DRRPLPTPDQLSLPLDHANLRGADYYH</sequence>